<feature type="region of interest" description="Disordered" evidence="1">
    <location>
        <begin position="60"/>
        <end position="106"/>
    </location>
</feature>
<name>A0A8H7F6F1_AGABI</name>
<dbReference type="Pfam" id="PF02037">
    <property type="entry name" value="SAP"/>
    <property type="match status" value="1"/>
</dbReference>
<evidence type="ECO:0000313" key="4">
    <source>
        <dbReference type="Proteomes" id="UP000629468"/>
    </source>
</evidence>
<organism evidence="3 4">
    <name type="scientific">Agaricus bisporus var. burnettii</name>
    <dbReference type="NCBI Taxonomy" id="192524"/>
    <lineage>
        <taxon>Eukaryota</taxon>
        <taxon>Fungi</taxon>
        <taxon>Dikarya</taxon>
        <taxon>Basidiomycota</taxon>
        <taxon>Agaricomycotina</taxon>
        <taxon>Agaricomycetes</taxon>
        <taxon>Agaricomycetidae</taxon>
        <taxon>Agaricales</taxon>
        <taxon>Agaricineae</taxon>
        <taxon>Agaricaceae</taxon>
        <taxon>Agaricus</taxon>
    </lineage>
</organism>
<dbReference type="Gene3D" id="1.10.720.30">
    <property type="entry name" value="SAP domain"/>
    <property type="match status" value="1"/>
</dbReference>
<feature type="compositionally biased region" description="Low complexity" evidence="1">
    <location>
        <begin position="90"/>
        <end position="104"/>
    </location>
</feature>
<dbReference type="InterPro" id="IPR036361">
    <property type="entry name" value="SAP_dom_sf"/>
</dbReference>
<evidence type="ECO:0000313" key="3">
    <source>
        <dbReference type="EMBL" id="KAF7778684.1"/>
    </source>
</evidence>
<dbReference type="Proteomes" id="UP000629468">
    <property type="component" value="Unassembled WGS sequence"/>
</dbReference>
<evidence type="ECO:0000259" key="2">
    <source>
        <dbReference type="PROSITE" id="PS50800"/>
    </source>
</evidence>
<dbReference type="EMBL" id="JABXXO010000004">
    <property type="protein sequence ID" value="KAF7778684.1"/>
    <property type="molecule type" value="Genomic_DNA"/>
</dbReference>
<dbReference type="AlphaFoldDB" id="A0A8H7F6F1"/>
<reference evidence="3 4" key="1">
    <citation type="journal article" name="Sci. Rep.">
        <title>Telomere-to-telomere assembled and centromere annotated genomes of the two main subspecies of the button mushroom Agaricus bisporus reveal especially polymorphic chromosome ends.</title>
        <authorList>
            <person name="Sonnenberg A.S.M."/>
            <person name="Sedaghat-Telgerd N."/>
            <person name="Lavrijssen B."/>
            <person name="Ohm R.A."/>
            <person name="Hendrickx P.M."/>
            <person name="Scholtmeijer K."/>
            <person name="Baars J.J.P."/>
            <person name="van Peer A."/>
        </authorList>
    </citation>
    <scope>NUCLEOTIDE SEQUENCE [LARGE SCALE GENOMIC DNA]</scope>
    <source>
        <strain evidence="3 4">H119_p4</strain>
    </source>
</reference>
<evidence type="ECO:0000256" key="1">
    <source>
        <dbReference type="SAM" id="MobiDB-lite"/>
    </source>
</evidence>
<feature type="region of interest" description="Disordered" evidence="1">
    <location>
        <begin position="166"/>
        <end position="218"/>
    </location>
</feature>
<feature type="domain" description="SAP" evidence="2">
    <location>
        <begin position="30"/>
        <end position="64"/>
    </location>
</feature>
<protein>
    <recommendedName>
        <fullName evidence="2">SAP domain-containing protein</fullName>
    </recommendedName>
</protein>
<comment type="caution">
    <text evidence="3">The sequence shown here is derived from an EMBL/GenBank/DDBJ whole genome shotgun (WGS) entry which is preliminary data.</text>
</comment>
<dbReference type="PROSITE" id="PS50800">
    <property type="entry name" value="SAP"/>
    <property type="match status" value="1"/>
</dbReference>
<dbReference type="InterPro" id="IPR003034">
    <property type="entry name" value="SAP_dom"/>
</dbReference>
<sequence length="230" mass="24800">MLSRLARLRPSLVPQPRRTLVSPVLLSRTWENESVASLRKEARDRGLSAKGSKANLILRISEHEKRSMSPPTPPLPKQQRPAHVRSMAHTVAPGPGVPPTAATSAPPPQHQLFNVAIPDLSQPDPEPPVEVPYVPDFWDSTTPEEKFASPEKVLPKIVVVGGLSAHPASGPLHNLDAVSEDETIDADATPPADKQSGSASAEPGLLEDITEDLGIPPPKELKQSLWKLFS</sequence>
<accession>A0A8H7F6F1</accession>
<proteinExistence type="predicted"/>
<gene>
    <name evidence="3" type="ORF">Agabi119p4_3029</name>
</gene>